<reference evidence="1 2" key="1">
    <citation type="submission" date="2024-02" db="EMBL/GenBank/DDBJ databases">
        <title>De novo assembly and annotation of 12 fungi associated with fruit tree decline syndrome in Ontario, Canada.</title>
        <authorList>
            <person name="Sulman M."/>
            <person name="Ellouze W."/>
            <person name="Ilyukhin E."/>
        </authorList>
    </citation>
    <scope>NUCLEOTIDE SEQUENCE [LARGE SCALE GENOMIC DNA]</scope>
    <source>
        <strain evidence="1 2">M169</strain>
    </source>
</reference>
<organism evidence="1 2">
    <name type="scientific">Diaporthe eres</name>
    <name type="common">Phomopsis oblonga</name>
    <dbReference type="NCBI Taxonomy" id="83184"/>
    <lineage>
        <taxon>Eukaryota</taxon>
        <taxon>Fungi</taxon>
        <taxon>Dikarya</taxon>
        <taxon>Ascomycota</taxon>
        <taxon>Pezizomycotina</taxon>
        <taxon>Sordariomycetes</taxon>
        <taxon>Sordariomycetidae</taxon>
        <taxon>Diaporthales</taxon>
        <taxon>Diaporthaceae</taxon>
        <taxon>Diaporthe</taxon>
        <taxon>Diaporthe eres species complex</taxon>
    </lineage>
</organism>
<proteinExistence type="predicted"/>
<sequence length="120" mass="13157">MVLITKTAALSLETQLFQFIPAELTDAEACAQVMSKTTQWNSGLPPDVVWSFVGAAFPHLFVETDVSQLGAQMGVNYLANAFIAHATLRTWLREPAEPAEEVTTKGKKTATRHLIFTSSF</sequence>
<comment type="caution">
    <text evidence="1">The sequence shown here is derived from an EMBL/GenBank/DDBJ whole genome shotgun (WGS) entry which is preliminary data.</text>
</comment>
<protein>
    <submittedName>
        <fullName evidence="1">3-dehydrosphinganine reductase</fullName>
    </submittedName>
</protein>
<name>A0ABR1P9E7_DIAER</name>
<dbReference type="Gene3D" id="3.40.50.720">
    <property type="entry name" value="NAD(P)-binding Rossmann-like Domain"/>
    <property type="match status" value="1"/>
</dbReference>
<dbReference type="InterPro" id="IPR036291">
    <property type="entry name" value="NAD(P)-bd_dom_sf"/>
</dbReference>
<accession>A0ABR1P9E7</accession>
<evidence type="ECO:0000313" key="2">
    <source>
        <dbReference type="Proteomes" id="UP001430848"/>
    </source>
</evidence>
<gene>
    <name evidence="1" type="primary">TSC10_2</name>
    <name evidence="1" type="ORF">SLS63_005981</name>
</gene>
<dbReference type="EMBL" id="JAKNSF020000027">
    <property type="protein sequence ID" value="KAK7729922.1"/>
    <property type="molecule type" value="Genomic_DNA"/>
</dbReference>
<evidence type="ECO:0000313" key="1">
    <source>
        <dbReference type="EMBL" id="KAK7729922.1"/>
    </source>
</evidence>
<dbReference type="SUPFAM" id="SSF51735">
    <property type="entry name" value="NAD(P)-binding Rossmann-fold domains"/>
    <property type="match status" value="1"/>
</dbReference>
<keyword evidence="2" id="KW-1185">Reference proteome</keyword>
<dbReference type="Proteomes" id="UP001430848">
    <property type="component" value="Unassembled WGS sequence"/>
</dbReference>
<dbReference type="PANTHER" id="PTHR43550">
    <property type="entry name" value="3-KETODIHYDROSPHINGOSINE REDUCTASE"/>
    <property type="match status" value="1"/>
</dbReference>
<dbReference type="PANTHER" id="PTHR43550:SF3">
    <property type="entry name" value="3-KETODIHYDROSPHINGOSINE REDUCTASE"/>
    <property type="match status" value="1"/>
</dbReference>